<dbReference type="EMBL" id="JWZT01000046">
    <property type="protein sequence ID" value="KII75058.1"/>
    <property type="molecule type" value="Genomic_DNA"/>
</dbReference>
<dbReference type="PANTHER" id="PTHR12419">
    <property type="entry name" value="OTU DOMAIN CONTAINING PROTEIN"/>
    <property type="match status" value="1"/>
</dbReference>
<accession>A0A0C2JZF8</accession>
<evidence type="ECO:0000256" key="1">
    <source>
        <dbReference type="ARBA" id="ARBA00000707"/>
    </source>
</evidence>
<evidence type="ECO:0000313" key="11">
    <source>
        <dbReference type="EMBL" id="KII75058.1"/>
    </source>
</evidence>
<evidence type="ECO:0000256" key="8">
    <source>
        <dbReference type="SAM" id="Coils"/>
    </source>
</evidence>
<dbReference type="GO" id="GO:0061578">
    <property type="term" value="F:K63-linked deubiquitinase activity"/>
    <property type="evidence" value="ECO:0007669"/>
    <property type="project" value="TreeGrafter"/>
</dbReference>
<dbReference type="PROSITE" id="PS50802">
    <property type="entry name" value="OTU"/>
    <property type="match status" value="1"/>
</dbReference>
<feature type="region of interest" description="Disordered" evidence="9">
    <location>
        <begin position="1"/>
        <end position="28"/>
    </location>
</feature>
<evidence type="ECO:0000256" key="9">
    <source>
        <dbReference type="SAM" id="MobiDB-lite"/>
    </source>
</evidence>
<evidence type="ECO:0000259" key="10">
    <source>
        <dbReference type="PROSITE" id="PS50802"/>
    </source>
</evidence>
<evidence type="ECO:0000256" key="6">
    <source>
        <dbReference type="ARBA" id="ARBA00022801"/>
    </source>
</evidence>
<sequence>MTIEPLPEHSKCKRPHKKSSNPTLENEDCIKVDRSKKKKISDKQIIIGNNSEDECDKALKNEISTNTVISKPPNLEIYEVKQDGSCLFRAISYLMYGDEEHHLTLRQRCIKYIDNQWSNFRDFITEDKYGYLQRKSLASCYGNHIEITALSSLLNVQIQIYDDNLAHISTIGQSPPDNSPRILCLCYRNRCHYDAVIDVNHPIVPVVPPSPEREEVNCVNEQPEVKTDPIDESDTLDQVYITAQIQMAEMDDVEQQILEAVRQQSILEQQNLGECVKSSRGSPGKN</sequence>
<feature type="coiled-coil region" evidence="8">
    <location>
        <begin position="243"/>
        <end position="270"/>
    </location>
</feature>
<dbReference type="OrthoDB" id="409956at2759"/>
<keyword evidence="5" id="KW-0833">Ubl conjugation pathway</keyword>
<name>A0A0C2JZF8_THEKT</name>
<dbReference type="Proteomes" id="UP000031668">
    <property type="component" value="Unassembled WGS sequence"/>
</dbReference>
<dbReference type="GO" id="GO:0004843">
    <property type="term" value="F:cysteine-type deubiquitinase activity"/>
    <property type="evidence" value="ECO:0007669"/>
    <property type="project" value="UniProtKB-EC"/>
</dbReference>
<dbReference type="InterPro" id="IPR003323">
    <property type="entry name" value="OTU_dom"/>
</dbReference>
<feature type="compositionally biased region" description="Basic and acidic residues" evidence="9">
    <location>
        <begin position="1"/>
        <end position="10"/>
    </location>
</feature>
<reference evidence="11 12" key="1">
    <citation type="journal article" date="2014" name="Genome Biol. Evol.">
        <title>The genome of the myxosporean Thelohanellus kitauei shows adaptations to nutrient acquisition within its fish host.</title>
        <authorList>
            <person name="Yang Y."/>
            <person name="Xiong J."/>
            <person name="Zhou Z."/>
            <person name="Huo F."/>
            <person name="Miao W."/>
            <person name="Ran C."/>
            <person name="Liu Y."/>
            <person name="Zhang J."/>
            <person name="Feng J."/>
            <person name="Wang M."/>
            <person name="Wang M."/>
            <person name="Wang L."/>
            <person name="Yao B."/>
        </authorList>
    </citation>
    <scope>NUCLEOTIDE SEQUENCE [LARGE SCALE GENOMIC DNA]</scope>
    <source>
        <strain evidence="11">Wuqing</strain>
    </source>
</reference>
<dbReference type="InterPro" id="IPR038765">
    <property type="entry name" value="Papain-like_cys_pep_sf"/>
</dbReference>
<gene>
    <name evidence="11" type="ORF">RF11_03130</name>
</gene>
<organism evidence="11 12">
    <name type="scientific">Thelohanellus kitauei</name>
    <name type="common">Myxosporean</name>
    <dbReference type="NCBI Taxonomy" id="669202"/>
    <lineage>
        <taxon>Eukaryota</taxon>
        <taxon>Metazoa</taxon>
        <taxon>Cnidaria</taxon>
        <taxon>Myxozoa</taxon>
        <taxon>Myxosporea</taxon>
        <taxon>Bivalvulida</taxon>
        <taxon>Platysporina</taxon>
        <taxon>Myxobolidae</taxon>
        <taxon>Thelohanellus</taxon>
    </lineage>
</organism>
<dbReference type="Gene3D" id="3.90.70.80">
    <property type="match status" value="1"/>
</dbReference>
<dbReference type="Pfam" id="PF02338">
    <property type="entry name" value="OTU"/>
    <property type="match status" value="1"/>
</dbReference>
<comment type="catalytic activity">
    <reaction evidence="1">
        <text>Thiol-dependent hydrolysis of ester, thioester, amide, peptide and isopeptide bonds formed by the C-terminal Gly of ubiquitin (a 76-residue protein attached to proteins as an intracellular targeting signal).</text>
        <dbReference type="EC" id="3.4.19.12"/>
    </reaction>
</comment>
<dbReference type="EC" id="3.4.19.12" evidence="3"/>
<dbReference type="PANTHER" id="PTHR12419:SF4">
    <property type="entry name" value="OTU DOMAIN-CONTAINING PROTEIN 5"/>
    <property type="match status" value="1"/>
</dbReference>
<feature type="domain" description="OTU" evidence="10">
    <location>
        <begin position="75"/>
        <end position="199"/>
    </location>
</feature>
<protein>
    <recommendedName>
        <fullName evidence="3">ubiquitinyl hydrolase 1</fullName>
        <ecNumber evidence="3">3.4.19.12</ecNumber>
    </recommendedName>
    <alternativeName>
        <fullName evidence="7">Deubiquitinating enzyme A</fullName>
    </alternativeName>
</protein>
<proteinExistence type="inferred from homology"/>
<evidence type="ECO:0000256" key="7">
    <source>
        <dbReference type="ARBA" id="ARBA00033460"/>
    </source>
</evidence>
<keyword evidence="12" id="KW-1185">Reference proteome</keyword>
<evidence type="ECO:0000256" key="2">
    <source>
        <dbReference type="ARBA" id="ARBA00010407"/>
    </source>
</evidence>
<dbReference type="SUPFAM" id="SSF54001">
    <property type="entry name" value="Cysteine proteinases"/>
    <property type="match status" value="1"/>
</dbReference>
<dbReference type="InterPro" id="IPR050704">
    <property type="entry name" value="Peptidase_C85-like"/>
</dbReference>
<evidence type="ECO:0000256" key="4">
    <source>
        <dbReference type="ARBA" id="ARBA00022670"/>
    </source>
</evidence>
<evidence type="ECO:0000256" key="3">
    <source>
        <dbReference type="ARBA" id="ARBA00012759"/>
    </source>
</evidence>
<evidence type="ECO:0000256" key="5">
    <source>
        <dbReference type="ARBA" id="ARBA00022786"/>
    </source>
</evidence>
<dbReference type="GO" id="GO:0016579">
    <property type="term" value="P:protein deubiquitination"/>
    <property type="evidence" value="ECO:0007669"/>
    <property type="project" value="TreeGrafter"/>
</dbReference>
<dbReference type="GO" id="GO:0006508">
    <property type="term" value="P:proteolysis"/>
    <property type="evidence" value="ECO:0007669"/>
    <property type="project" value="UniProtKB-KW"/>
</dbReference>
<evidence type="ECO:0000313" key="12">
    <source>
        <dbReference type="Proteomes" id="UP000031668"/>
    </source>
</evidence>
<comment type="similarity">
    <text evidence="2">Belongs to the peptidase C85 family.</text>
</comment>
<comment type="caution">
    <text evidence="11">The sequence shown here is derived from an EMBL/GenBank/DDBJ whole genome shotgun (WGS) entry which is preliminary data.</text>
</comment>
<keyword evidence="4" id="KW-0645">Protease</keyword>
<keyword evidence="6" id="KW-0378">Hydrolase</keyword>
<keyword evidence="8" id="KW-0175">Coiled coil</keyword>
<dbReference type="AlphaFoldDB" id="A0A0C2JZF8"/>